<keyword evidence="7 8" id="KW-0408">Iron</keyword>
<comment type="subcellular location">
    <subcellularLocation>
        <location evidence="8">Cytoplasm</location>
    </subcellularLocation>
</comment>
<feature type="binding site" evidence="8">
    <location>
        <position position="148"/>
    </location>
    <ligand>
        <name>substrate</name>
    </ligand>
</feature>
<comment type="caution">
    <text evidence="8">Lacks conserved residue(s) required for the propagation of feature annotation.</text>
</comment>
<dbReference type="GO" id="GO:0043420">
    <property type="term" value="P:anthranilate metabolic process"/>
    <property type="evidence" value="ECO:0007669"/>
    <property type="project" value="UniProtKB-UniRule"/>
</dbReference>
<dbReference type="InterPro" id="IPR010329">
    <property type="entry name" value="3hydroanth_dOase"/>
</dbReference>
<sequence>MPTPRSTPMKLGLHLSSGPTPTNPTPSAAPLPPPLNLPKWLETNSHLLRPPVNNSILYHHSGTTVMIVGGPNARSDYHINPTPEWFFQYRGAMVLKVVESYSNPEDPTVPCREVFRDIPIREGEMFLLPPNTPHNPIRFGNTAGLVIEQDRPTGMKDKLRWYCPNELCRKVVYEASFYCTDLGSQVKEAVMEFTSRPKEERVCEVCRVGVAGEKPVVKDINMEEKEQRGDDKPMRGCSIM</sequence>
<feature type="region of interest" description="Disordered" evidence="9">
    <location>
        <begin position="1"/>
        <end position="31"/>
    </location>
</feature>
<dbReference type="GO" id="GO:0034354">
    <property type="term" value="P:'de novo' NAD+ biosynthetic process from L-tryptophan"/>
    <property type="evidence" value="ECO:0007669"/>
    <property type="project" value="UniProtKB-UniRule"/>
</dbReference>
<feature type="binding site" evidence="8">
    <location>
        <position position="84"/>
    </location>
    <ligand>
        <name>substrate</name>
    </ligand>
</feature>
<keyword evidence="6 8" id="KW-0560">Oxidoreductase</keyword>
<evidence type="ECO:0000256" key="4">
    <source>
        <dbReference type="ARBA" id="ARBA00022723"/>
    </source>
</evidence>
<evidence type="ECO:0000256" key="2">
    <source>
        <dbReference type="ARBA" id="ARBA00002752"/>
    </source>
</evidence>
<feature type="binding site" evidence="8">
    <location>
        <position position="74"/>
    </location>
    <ligand>
        <name>O2</name>
        <dbReference type="ChEBI" id="CHEBI:15379"/>
    </ligand>
</feature>
<keyword evidence="11" id="KW-1185">Reference proteome</keyword>
<feature type="compositionally biased region" description="Pro residues" evidence="9">
    <location>
        <begin position="21"/>
        <end position="31"/>
    </location>
</feature>
<protein>
    <recommendedName>
        <fullName evidence="8">3-hydroxyanthranilate 3,4-dioxygenase</fullName>
        <ecNumber evidence="8">1.13.11.6</ecNumber>
    </recommendedName>
    <alternativeName>
        <fullName evidence="8">3-hydroxyanthranilate oxygenase</fullName>
        <shortName evidence="8">3-HAO</shortName>
    </alternativeName>
    <alternativeName>
        <fullName evidence="8">3-hydroxyanthranilic acid dioxygenase</fullName>
        <shortName evidence="8">HAD</shortName>
    </alternativeName>
    <alternativeName>
        <fullName evidence="8">Biosynthesis of nicotinic acid protein 1</fullName>
    </alternativeName>
</protein>
<evidence type="ECO:0000256" key="5">
    <source>
        <dbReference type="ARBA" id="ARBA00022964"/>
    </source>
</evidence>
<evidence type="ECO:0000256" key="9">
    <source>
        <dbReference type="SAM" id="MobiDB-lite"/>
    </source>
</evidence>
<dbReference type="GO" id="GO:0008198">
    <property type="term" value="F:ferrous iron binding"/>
    <property type="evidence" value="ECO:0007669"/>
    <property type="project" value="UniProtKB-UniRule"/>
</dbReference>
<dbReference type="InParanoid" id="A0A3N4LVS8"/>
<dbReference type="AlphaFoldDB" id="A0A3N4LVS8"/>
<dbReference type="InterPro" id="IPR011051">
    <property type="entry name" value="RmlC_Cupin_sf"/>
</dbReference>
<gene>
    <name evidence="8" type="primary">BNA1</name>
    <name evidence="10" type="ORF">L211DRAFT_827271</name>
</gene>
<name>A0A3N4LVS8_9PEZI</name>
<evidence type="ECO:0000256" key="3">
    <source>
        <dbReference type="ARBA" id="ARBA00022642"/>
    </source>
</evidence>
<dbReference type="GO" id="GO:0019805">
    <property type="term" value="P:quinolinate biosynthetic process"/>
    <property type="evidence" value="ECO:0007669"/>
    <property type="project" value="UniProtKB-UniRule"/>
</dbReference>
<feature type="binding site" evidence="8">
    <location>
        <position position="78"/>
    </location>
    <ligand>
        <name>Fe cation</name>
        <dbReference type="ChEBI" id="CHEBI:24875"/>
        <note>catalytic</note>
    </ligand>
</feature>
<comment type="similarity">
    <text evidence="8">Belongs to the 3-HAO family.</text>
</comment>
<dbReference type="InterPro" id="IPR014710">
    <property type="entry name" value="RmlC-like_jellyroll"/>
</dbReference>
<dbReference type="OrthoDB" id="204928at2759"/>
<dbReference type="Pfam" id="PF06052">
    <property type="entry name" value="3-HAO"/>
    <property type="match status" value="1"/>
</dbReference>
<evidence type="ECO:0000313" key="11">
    <source>
        <dbReference type="Proteomes" id="UP000267821"/>
    </source>
</evidence>
<dbReference type="CDD" id="cd06123">
    <property type="entry name" value="cupin_HAO"/>
    <property type="match status" value="1"/>
</dbReference>
<dbReference type="Gene3D" id="2.60.120.10">
    <property type="entry name" value="Jelly Rolls"/>
    <property type="match status" value="1"/>
</dbReference>
<dbReference type="PANTHER" id="PTHR15497">
    <property type="entry name" value="3-HYDROXYANTHRANILATE 3,4-DIOXYGENASE"/>
    <property type="match status" value="1"/>
</dbReference>
<comment type="function">
    <text evidence="2 8">Catalyzes the oxidative ring opening of 3-hydroxyanthranilate to 2-amino-3-carboxymuconate semialdehyde, which spontaneously cyclizes to quinolinate.</text>
</comment>
<dbReference type="EC" id="1.13.11.6" evidence="8"/>
<keyword evidence="8" id="KW-0963">Cytoplasm</keyword>
<dbReference type="FunCoup" id="A0A3N4LVS8">
    <property type="interactions" value="133"/>
</dbReference>
<dbReference type="UniPathway" id="UPA00253">
    <property type="reaction ID" value="UER00330"/>
</dbReference>
<feature type="binding site" evidence="8">
    <location>
        <position position="138"/>
    </location>
    <ligand>
        <name>substrate</name>
    </ligand>
</feature>
<proteinExistence type="inferred from homology"/>
<dbReference type="GO" id="GO:0000334">
    <property type="term" value="F:3-hydroxyanthranilate 3,4-dioxygenase activity"/>
    <property type="evidence" value="ECO:0007669"/>
    <property type="project" value="UniProtKB-UniRule"/>
</dbReference>
<reference evidence="10 11" key="1">
    <citation type="journal article" date="2018" name="Nat. Ecol. Evol.">
        <title>Pezizomycetes genomes reveal the molecular basis of ectomycorrhizal truffle lifestyle.</title>
        <authorList>
            <person name="Murat C."/>
            <person name="Payen T."/>
            <person name="Noel B."/>
            <person name="Kuo A."/>
            <person name="Morin E."/>
            <person name="Chen J."/>
            <person name="Kohler A."/>
            <person name="Krizsan K."/>
            <person name="Balestrini R."/>
            <person name="Da Silva C."/>
            <person name="Montanini B."/>
            <person name="Hainaut M."/>
            <person name="Levati E."/>
            <person name="Barry K.W."/>
            <person name="Belfiori B."/>
            <person name="Cichocki N."/>
            <person name="Clum A."/>
            <person name="Dockter R.B."/>
            <person name="Fauchery L."/>
            <person name="Guy J."/>
            <person name="Iotti M."/>
            <person name="Le Tacon F."/>
            <person name="Lindquist E.A."/>
            <person name="Lipzen A."/>
            <person name="Malagnac F."/>
            <person name="Mello A."/>
            <person name="Molinier V."/>
            <person name="Miyauchi S."/>
            <person name="Poulain J."/>
            <person name="Riccioni C."/>
            <person name="Rubini A."/>
            <person name="Sitrit Y."/>
            <person name="Splivallo R."/>
            <person name="Traeger S."/>
            <person name="Wang M."/>
            <person name="Zifcakova L."/>
            <person name="Wipf D."/>
            <person name="Zambonelli A."/>
            <person name="Paolocci F."/>
            <person name="Nowrousian M."/>
            <person name="Ottonello S."/>
            <person name="Baldrian P."/>
            <person name="Spatafora J.W."/>
            <person name="Henrissat B."/>
            <person name="Nagy L.G."/>
            <person name="Aury J.M."/>
            <person name="Wincker P."/>
            <person name="Grigoriev I.V."/>
            <person name="Bonfante P."/>
            <person name="Martin F.M."/>
        </authorList>
    </citation>
    <scope>NUCLEOTIDE SEQUENCE [LARGE SCALE GENOMIC DNA]</scope>
    <source>
        <strain evidence="10 11">ATCC MYA-4762</strain>
    </source>
</reference>
<evidence type="ECO:0000256" key="7">
    <source>
        <dbReference type="ARBA" id="ARBA00023004"/>
    </source>
</evidence>
<dbReference type="PANTHER" id="PTHR15497:SF1">
    <property type="entry name" value="3-HYDROXYANTHRANILATE 3,4-DIOXYGENASE"/>
    <property type="match status" value="1"/>
</dbReference>
<comment type="cofactor">
    <cofactor evidence="1 8">
        <name>Fe(2+)</name>
        <dbReference type="ChEBI" id="CHEBI:29033"/>
    </cofactor>
</comment>
<dbReference type="SUPFAM" id="SSF51182">
    <property type="entry name" value="RmlC-like cupins"/>
    <property type="match status" value="1"/>
</dbReference>
<comment type="catalytic activity">
    <reaction evidence="8">
        <text>3-hydroxyanthranilate + O2 = (2Z,4Z)-2-amino-3-carboxymuconate 6-semialdehyde</text>
        <dbReference type="Rhea" id="RHEA:17953"/>
        <dbReference type="ChEBI" id="CHEBI:15379"/>
        <dbReference type="ChEBI" id="CHEBI:36559"/>
        <dbReference type="ChEBI" id="CHEBI:77612"/>
        <dbReference type="EC" id="1.13.11.6"/>
    </reaction>
</comment>
<dbReference type="HAMAP" id="MF_00825">
    <property type="entry name" value="3_HAO"/>
    <property type="match status" value="1"/>
</dbReference>
<accession>A0A3N4LVS8</accession>
<dbReference type="EMBL" id="ML121554">
    <property type="protein sequence ID" value="RPB22135.1"/>
    <property type="molecule type" value="Genomic_DNA"/>
</dbReference>
<dbReference type="GO" id="GO:0005737">
    <property type="term" value="C:cytoplasm"/>
    <property type="evidence" value="ECO:0007669"/>
    <property type="project" value="UniProtKB-SubCell"/>
</dbReference>
<dbReference type="STRING" id="1051890.A0A3N4LVS8"/>
<organism evidence="10 11">
    <name type="scientific">Terfezia boudieri ATCC MYA-4762</name>
    <dbReference type="NCBI Taxonomy" id="1051890"/>
    <lineage>
        <taxon>Eukaryota</taxon>
        <taxon>Fungi</taxon>
        <taxon>Dikarya</taxon>
        <taxon>Ascomycota</taxon>
        <taxon>Pezizomycotina</taxon>
        <taxon>Pezizomycetes</taxon>
        <taxon>Pezizales</taxon>
        <taxon>Pezizaceae</taxon>
        <taxon>Terfezia</taxon>
    </lineage>
</organism>
<dbReference type="GO" id="GO:0006569">
    <property type="term" value="P:L-tryptophan catabolic process"/>
    <property type="evidence" value="ECO:0007669"/>
    <property type="project" value="UniProtKB-UniRule"/>
</dbReference>
<keyword evidence="3 8" id="KW-0662">Pyridine nucleotide biosynthesis</keyword>
<feature type="binding site" evidence="8">
    <location>
        <position position="134"/>
    </location>
    <ligand>
        <name>Fe cation</name>
        <dbReference type="ChEBI" id="CHEBI:24875"/>
        <note>catalytic</note>
    </ligand>
</feature>
<dbReference type="Proteomes" id="UP000267821">
    <property type="component" value="Unassembled WGS sequence"/>
</dbReference>
<dbReference type="NCBIfam" id="TIGR03037">
    <property type="entry name" value="anthran_nbaC"/>
    <property type="match status" value="1"/>
</dbReference>
<comment type="pathway">
    <text evidence="8">Cofactor biosynthesis; NAD(+) biosynthesis; quinolinate from L-kynurenine: step 3/3.</text>
</comment>
<keyword evidence="5 8" id="KW-0223">Dioxygenase</keyword>
<evidence type="ECO:0000256" key="8">
    <source>
        <dbReference type="HAMAP-Rule" id="MF_03019"/>
    </source>
</evidence>
<evidence type="ECO:0000256" key="6">
    <source>
        <dbReference type="ARBA" id="ARBA00023002"/>
    </source>
</evidence>
<keyword evidence="4 8" id="KW-0479">Metal-binding</keyword>
<evidence type="ECO:0000256" key="1">
    <source>
        <dbReference type="ARBA" id="ARBA00001954"/>
    </source>
</evidence>
<evidence type="ECO:0000313" key="10">
    <source>
        <dbReference type="EMBL" id="RPB22135.1"/>
    </source>
</evidence>
<feature type="binding site" evidence="8">
    <location>
        <position position="84"/>
    </location>
    <ligand>
        <name>Fe cation</name>
        <dbReference type="ChEBI" id="CHEBI:24875"/>
        <note>catalytic</note>
    </ligand>
</feature>